<dbReference type="GO" id="GO:0003779">
    <property type="term" value="F:actin binding"/>
    <property type="evidence" value="ECO:0007669"/>
    <property type="project" value="UniProtKB-KW"/>
</dbReference>
<dbReference type="InterPro" id="IPR002123">
    <property type="entry name" value="Plipid/glycerol_acylTrfase"/>
</dbReference>
<dbReference type="Pfam" id="PF01553">
    <property type="entry name" value="Acyltransferase"/>
    <property type="match status" value="1"/>
</dbReference>
<dbReference type="FunFam" id="3.90.1150.210:FF:000003">
    <property type="entry name" value="F-actin-capping protein subunit alpha"/>
    <property type="match status" value="1"/>
</dbReference>
<evidence type="ECO:0000256" key="6">
    <source>
        <dbReference type="ARBA" id="ARBA00022679"/>
    </source>
</evidence>
<dbReference type="PROSITE" id="PS00749">
    <property type="entry name" value="F_ACTIN_CAPPING_A_2"/>
    <property type="match status" value="1"/>
</dbReference>
<keyword evidence="6" id="KW-0808">Transferase</keyword>
<feature type="compositionally biased region" description="Polar residues" evidence="11">
    <location>
        <begin position="366"/>
        <end position="376"/>
    </location>
</feature>
<dbReference type="Gene3D" id="3.90.1150.210">
    <property type="entry name" value="F-actin capping protein, beta subunit"/>
    <property type="match status" value="1"/>
</dbReference>
<comment type="subcellular location">
    <subcellularLocation>
        <location evidence="1">Membrane</location>
    </subcellularLocation>
</comment>
<sequence>MGIHFVDKADLWKSALLFNLKLRDRFRIAVDDHRGRATVFSPDGCFSSTIHRWVTRFRNFRRESLPSPPAFYRRRVSKDLTAEEESALFRMLQTVAVPLIGNACHVFMNGFNRVQVYGLEKLHDALLNRPKNKPLVTVSNHVASVDDPFVIASLLPPKFLLDARNLRWTLCATDRCFKNPVTSAFSRSVKVLPISRGEGIYQQGMDIAISKLNNGGWVHIFPEGSRSRDGGKTMGSAKRGIGRLILDADTLPMVVPFVHTGMQDIMPVGASVPRIGKTVTVIIGDPIHFNDILSTEGAQHVSRKHLYDAVSSRIGQRLYDLKAQVDRVYIEQQSMMSHNAKTPSDRAAEIFHRVDWDSFGMGAQFSEESSPSSKPIGQSDDRIVRSPKRRVSPEGGVSLKIKKLMDSTEMMGFAARGLLMNEYKSRVESANVEYRRRQFLSPANFFLEKAMADEEDELLETELSYDQKKEIAKWFFLNAPAGEINYVAKDLKAVLSDEEVYNEAAMEAFPVYNKTHMICLEMPSGAGDVIVSSYSEINENEYLDPRTAQVAIVDHVKQICTKVRPANDEELPSLYIEEYRYALDAEIQRYVSESYPKGMSAVNCVKGKDTEGPGSDFELVVIITAMRLSPQNFCNGSWRSVWNIDFQDESQVLDIKGKLQVGAHYFEEGNVELDAKKDFQDSTIFQSADDCAIAIANIIRHHETEYLASLEVAYSKLPDNTFKDLRRKLPVTRTLFPWQNTLQFSLTREVEKELGLGK</sequence>
<dbReference type="PANTHER" id="PTHR10653">
    <property type="entry name" value="F-ACTIN-CAPPING PROTEIN SUBUNIT ALPHA"/>
    <property type="match status" value="1"/>
</dbReference>
<comment type="similarity">
    <text evidence="2">Belongs to the F-actin-capping protein alpha subunit family.</text>
</comment>
<evidence type="ECO:0000256" key="1">
    <source>
        <dbReference type="ARBA" id="ARBA00004370"/>
    </source>
</evidence>
<evidence type="ECO:0000259" key="12">
    <source>
        <dbReference type="SMART" id="SM00563"/>
    </source>
</evidence>
<feature type="domain" description="Phospholipid/glycerol acyltransferase" evidence="12">
    <location>
        <begin position="135"/>
        <end position="262"/>
    </location>
</feature>
<protein>
    <recommendedName>
        <fullName evidence="4">F-actin-capping protein subunit alpha</fullName>
    </recommendedName>
</protein>
<evidence type="ECO:0000256" key="5">
    <source>
        <dbReference type="ARBA" id="ARBA00022467"/>
    </source>
</evidence>
<dbReference type="GO" id="GO:0006644">
    <property type="term" value="P:phospholipid metabolic process"/>
    <property type="evidence" value="ECO:0007669"/>
    <property type="project" value="InterPro"/>
</dbReference>
<evidence type="ECO:0000256" key="7">
    <source>
        <dbReference type="ARBA" id="ARBA00023098"/>
    </source>
</evidence>
<dbReference type="InterPro" id="IPR042276">
    <property type="entry name" value="CapZ_alpha/beta_2"/>
</dbReference>
<dbReference type="PANTHER" id="PTHR10653:SF0">
    <property type="entry name" value="F-ACTIN-CAPPING PROTEIN SUBUNIT ALPHA"/>
    <property type="match status" value="1"/>
</dbReference>
<keyword evidence="7" id="KW-0443">Lipid metabolism</keyword>
<evidence type="ECO:0000256" key="3">
    <source>
        <dbReference type="ARBA" id="ARBA00010524"/>
    </source>
</evidence>
<comment type="similarity">
    <text evidence="3">Belongs to the taffazin family.</text>
</comment>
<reference evidence="13 14" key="1">
    <citation type="submission" date="2020-09" db="EMBL/GenBank/DDBJ databases">
        <authorList>
            <person name="Ashkenazy H."/>
        </authorList>
    </citation>
    <scope>NUCLEOTIDE SEQUENCE [LARGE SCALE GENOMIC DNA]</scope>
    <source>
        <strain evidence="14">cv. Cdm-0</strain>
    </source>
</reference>
<proteinExistence type="inferred from homology"/>
<dbReference type="GO" id="GO:0016020">
    <property type="term" value="C:membrane"/>
    <property type="evidence" value="ECO:0007669"/>
    <property type="project" value="UniProtKB-SubCell"/>
</dbReference>
<organism evidence="13 14">
    <name type="scientific">Arabidopsis thaliana</name>
    <name type="common">Mouse-ear cress</name>
    <dbReference type="NCBI Taxonomy" id="3702"/>
    <lineage>
        <taxon>Eukaryota</taxon>
        <taxon>Viridiplantae</taxon>
        <taxon>Streptophyta</taxon>
        <taxon>Embryophyta</taxon>
        <taxon>Tracheophyta</taxon>
        <taxon>Spermatophyta</taxon>
        <taxon>Magnoliopsida</taxon>
        <taxon>eudicotyledons</taxon>
        <taxon>Gunneridae</taxon>
        <taxon>Pentapetalae</taxon>
        <taxon>rosids</taxon>
        <taxon>malvids</taxon>
        <taxon>Brassicales</taxon>
        <taxon>Brassicaceae</taxon>
        <taxon>Camelineae</taxon>
        <taxon>Arabidopsis</taxon>
    </lineage>
</organism>
<dbReference type="InterPro" id="IPR002189">
    <property type="entry name" value="CapZ_alpha"/>
</dbReference>
<dbReference type="Proteomes" id="UP000516314">
    <property type="component" value="Chromosome 3"/>
</dbReference>
<dbReference type="SUPFAM" id="SSF69593">
    <property type="entry name" value="Glycerol-3-phosphate (1)-acyltransferase"/>
    <property type="match status" value="1"/>
</dbReference>
<evidence type="ECO:0000256" key="11">
    <source>
        <dbReference type="SAM" id="MobiDB-lite"/>
    </source>
</evidence>
<accession>A0A7G2EIL9</accession>
<dbReference type="SUPFAM" id="SSF90096">
    <property type="entry name" value="Subunits of heterodimeric actin filament capping protein Capz"/>
    <property type="match status" value="1"/>
</dbReference>
<dbReference type="GO" id="GO:0051016">
    <property type="term" value="P:barbed-end actin filament capping"/>
    <property type="evidence" value="ECO:0007669"/>
    <property type="project" value="InterPro"/>
</dbReference>
<gene>
    <name evidence="13" type="ORF">AT9943_LOCUS10189</name>
</gene>
<evidence type="ECO:0000256" key="2">
    <source>
        <dbReference type="ARBA" id="ARBA00010479"/>
    </source>
</evidence>
<evidence type="ECO:0000256" key="8">
    <source>
        <dbReference type="ARBA" id="ARBA00023136"/>
    </source>
</evidence>
<dbReference type="PROSITE" id="PS00748">
    <property type="entry name" value="F_ACTIN_CAPPING_A_1"/>
    <property type="match status" value="1"/>
</dbReference>
<name>A0A7G2EIL9_ARATH</name>
<dbReference type="GO" id="GO:0016746">
    <property type="term" value="F:acyltransferase activity"/>
    <property type="evidence" value="ECO:0007669"/>
    <property type="project" value="UniProtKB-KW"/>
</dbReference>
<dbReference type="SMART" id="SM00563">
    <property type="entry name" value="PlsC"/>
    <property type="match status" value="1"/>
</dbReference>
<evidence type="ECO:0000313" key="13">
    <source>
        <dbReference type="EMBL" id="CAD5322162.1"/>
    </source>
</evidence>
<dbReference type="InterPro" id="IPR037282">
    <property type="entry name" value="CapZ_alpha/beta"/>
</dbReference>
<evidence type="ECO:0000313" key="14">
    <source>
        <dbReference type="Proteomes" id="UP000516314"/>
    </source>
</evidence>
<dbReference type="Pfam" id="PF01267">
    <property type="entry name" value="F-actin_cap_A"/>
    <property type="match status" value="1"/>
</dbReference>
<feature type="region of interest" description="Disordered" evidence="11">
    <location>
        <begin position="364"/>
        <end position="393"/>
    </location>
</feature>
<keyword evidence="9" id="KW-0009">Actin-binding</keyword>
<keyword evidence="5" id="KW-0117">Actin capping</keyword>
<dbReference type="FunFam" id="3.30.1140.60:FF:000003">
    <property type="entry name" value="F-actin-capping protein subunit alpha"/>
    <property type="match status" value="1"/>
</dbReference>
<dbReference type="Gene3D" id="3.30.1140.60">
    <property type="entry name" value="F-actin capping protein, alpha subunit"/>
    <property type="match status" value="1"/>
</dbReference>
<evidence type="ECO:0000256" key="4">
    <source>
        <dbReference type="ARBA" id="ARBA00014038"/>
    </source>
</evidence>
<keyword evidence="8" id="KW-0472">Membrane</keyword>
<dbReference type="GO" id="GO:0008290">
    <property type="term" value="C:F-actin capping protein complex"/>
    <property type="evidence" value="ECO:0007669"/>
    <property type="project" value="InterPro"/>
</dbReference>
<evidence type="ECO:0000256" key="10">
    <source>
        <dbReference type="ARBA" id="ARBA00023315"/>
    </source>
</evidence>
<dbReference type="InterPro" id="IPR017865">
    <property type="entry name" value="F-actin_cap_asu_CS"/>
</dbReference>
<dbReference type="EMBL" id="LR881468">
    <property type="protein sequence ID" value="CAD5322162.1"/>
    <property type="molecule type" value="Genomic_DNA"/>
</dbReference>
<dbReference type="AlphaFoldDB" id="A0A7G2EIL9"/>
<evidence type="ECO:0000256" key="9">
    <source>
        <dbReference type="ARBA" id="ARBA00023203"/>
    </source>
</evidence>
<dbReference type="CDD" id="cd07989">
    <property type="entry name" value="LPLAT_AGPAT-like"/>
    <property type="match status" value="1"/>
</dbReference>
<dbReference type="InterPro" id="IPR042489">
    <property type="entry name" value="CapZ_alpha_1"/>
</dbReference>
<dbReference type="InterPro" id="IPR000872">
    <property type="entry name" value="Tafazzin"/>
</dbReference>
<dbReference type="PRINTS" id="PR00979">
    <property type="entry name" value="TAFAZZIN"/>
</dbReference>
<keyword evidence="10" id="KW-0012">Acyltransferase</keyword>